<accession>A0A420ELP4</accession>
<dbReference type="EMBL" id="RAQO01000002">
    <property type="protein sequence ID" value="RKF21524.1"/>
    <property type="molecule type" value="Genomic_DNA"/>
</dbReference>
<name>A0A420ELP4_9ALTE</name>
<evidence type="ECO:0000313" key="1">
    <source>
        <dbReference type="EMBL" id="RKF21524.1"/>
    </source>
</evidence>
<dbReference type="EC" id="2.2.1.6" evidence="1"/>
<sequence>MSDSQVHQLKLVCNNSPEVMERVLRVVRHRGFVLDNLSMQKLEREPQQQQLEIQLRVTSVRPITQLQAQLEKLFDVAEVTLQQDTKQPQLKKA</sequence>
<dbReference type="Gene3D" id="3.30.70.260">
    <property type="match status" value="1"/>
</dbReference>
<dbReference type="InterPro" id="IPR045865">
    <property type="entry name" value="ACT-like_dom_sf"/>
</dbReference>
<dbReference type="AlphaFoldDB" id="A0A420ELP4"/>
<comment type="caution">
    <text evidence="1">The sequence shown here is derived from an EMBL/GenBank/DDBJ whole genome shotgun (WGS) entry which is preliminary data.</text>
</comment>
<gene>
    <name evidence="1" type="ORF">DBZ36_02425</name>
</gene>
<dbReference type="Pfam" id="PF13710">
    <property type="entry name" value="ACT_5"/>
    <property type="match status" value="1"/>
</dbReference>
<protein>
    <submittedName>
        <fullName evidence="1">Acetolactate synthase 2 small subunit</fullName>
        <ecNumber evidence="1">2.2.1.6</ecNumber>
    </submittedName>
</protein>
<dbReference type="Proteomes" id="UP000286482">
    <property type="component" value="Unassembled WGS sequence"/>
</dbReference>
<keyword evidence="1" id="KW-0808">Transferase</keyword>
<dbReference type="OrthoDB" id="6198158at2"/>
<organism evidence="1 2">
    <name type="scientific">Alginatibacterium sediminis</name>
    <dbReference type="NCBI Taxonomy" id="2164068"/>
    <lineage>
        <taxon>Bacteria</taxon>
        <taxon>Pseudomonadati</taxon>
        <taxon>Pseudomonadota</taxon>
        <taxon>Gammaproteobacteria</taxon>
        <taxon>Alteromonadales</taxon>
        <taxon>Alteromonadaceae</taxon>
        <taxon>Alginatibacterium</taxon>
    </lineage>
</organism>
<dbReference type="RefSeq" id="WP_120353327.1">
    <property type="nucleotide sequence ID" value="NZ_RAQO01000002.1"/>
</dbReference>
<dbReference type="GO" id="GO:0003984">
    <property type="term" value="F:acetolactate synthase activity"/>
    <property type="evidence" value="ECO:0007669"/>
    <property type="project" value="UniProtKB-EC"/>
</dbReference>
<reference evidence="1 2" key="1">
    <citation type="submission" date="2018-09" db="EMBL/GenBank/DDBJ databases">
        <authorList>
            <person name="Wang Z."/>
        </authorList>
    </citation>
    <scope>NUCLEOTIDE SEQUENCE [LARGE SCALE GENOMIC DNA]</scope>
    <source>
        <strain evidence="1 2">ALS 81</strain>
    </source>
</reference>
<evidence type="ECO:0000313" key="2">
    <source>
        <dbReference type="Proteomes" id="UP000286482"/>
    </source>
</evidence>
<keyword evidence="2" id="KW-1185">Reference proteome</keyword>
<dbReference type="SUPFAM" id="SSF55021">
    <property type="entry name" value="ACT-like"/>
    <property type="match status" value="1"/>
</dbReference>
<proteinExistence type="predicted"/>
<dbReference type="NCBIfam" id="NF008362">
    <property type="entry name" value="PRK11152.1"/>
    <property type="match status" value="1"/>
</dbReference>